<dbReference type="RefSeq" id="WP_090874815.1">
    <property type="nucleotide sequence ID" value="NZ_FMXQ01000001.1"/>
</dbReference>
<accession>A0A1G6AJI5</accession>
<proteinExistence type="predicted"/>
<name>A0A1G6AJI5_9HYPH</name>
<evidence type="ECO:0000313" key="2">
    <source>
        <dbReference type="Proteomes" id="UP000199071"/>
    </source>
</evidence>
<organism evidence="1 2">
    <name type="scientific">Bauldia litoralis</name>
    <dbReference type="NCBI Taxonomy" id="665467"/>
    <lineage>
        <taxon>Bacteria</taxon>
        <taxon>Pseudomonadati</taxon>
        <taxon>Pseudomonadota</taxon>
        <taxon>Alphaproteobacteria</taxon>
        <taxon>Hyphomicrobiales</taxon>
        <taxon>Kaistiaceae</taxon>
        <taxon>Bauldia</taxon>
    </lineage>
</organism>
<gene>
    <name evidence="1" type="ORF">SAMN02982931_00733</name>
</gene>
<dbReference type="AlphaFoldDB" id="A0A1G6AJI5"/>
<evidence type="ECO:0000313" key="1">
    <source>
        <dbReference type="EMBL" id="SDB08567.1"/>
    </source>
</evidence>
<dbReference type="EMBL" id="FMXQ01000001">
    <property type="protein sequence ID" value="SDB08567.1"/>
    <property type="molecule type" value="Genomic_DNA"/>
</dbReference>
<sequence length="95" mass="10711">MVARLTLTIRSPGLLIGVRGIEILLDGEMVDRVQFGEACTIECEAGEHTLRARMRAVISRRSNILKLTVADGEDRRFDGKYSRLWGTLPIREIRA</sequence>
<dbReference type="Proteomes" id="UP000199071">
    <property type="component" value="Unassembled WGS sequence"/>
</dbReference>
<evidence type="ECO:0008006" key="3">
    <source>
        <dbReference type="Google" id="ProtNLM"/>
    </source>
</evidence>
<keyword evidence="2" id="KW-1185">Reference proteome</keyword>
<dbReference type="STRING" id="665467.SAMN02982931_00733"/>
<reference evidence="1 2" key="1">
    <citation type="submission" date="2016-10" db="EMBL/GenBank/DDBJ databases">
        <authorList>
            <person name="de Groot N.N."/>
        </authorList>
    </citation>
    <scope>NUCLEOTIDE SEQUENCE [LARGE SCALE GENOMIC DNA]</scope>
    <source>
        <strain evidence="1 2">ATCC 35022</strain>
    </source>
</reference>
<protein>
    <recommendedName>
        <fullName evidence="3">DUF2846 domain-containing protein</fullName>
    </recommendedName>
</protein>